<dbReference type="InterPro" id="IPR012495">
    <property type="entry name" value="TadE-like_dom"/>
</dbReference>
<organism evidence="3 4">
    <name type="scientific">Idiomarina piscisalsi</name>
    <dbReference type="NCBI Taxonomy" id="1096243"/>
    <lineage>
        <taxon>Bacteria</taxon>
        <taxon>Pseudomonadati</taxon>
        <taxon>Pseudomonadota</taxon>
        <taxon>Gammaproteobacteria</taxon>
        <taxon>Alteromonadales</taxon>
        <taxon>Idiomarinaceae</taxon>
        <taxon>Idiomarina</taxon>
    </lineage>
</organism>
<evidence type="ECO:0000259" key="2">
    <source>
        <dbReference type="Pfam" id="PF07811"/>
    </source>
</evidence>
<gene>
    <name evidence="3" type="ORF">CWI73_10805</name>
</gene>
<protein>
    <recommendedName>
        <fullName evidence="2">TadE-like domain-containing protein</fullName>
    </recommendedName>
</protein>
<keyword evidence="1" id="KW-1133">Transmembrane helix</keyword>
<dbReference type="Pfam" id="PF07811">
    <property type="entry name" value="TadE"/>
    <property type="match status" value="1"/>
</dbReference>
<keyword evidence="1" id="KW-0472">Membrane</keyword>
<dbReference type="Proteomes" id="UP000288361">
    <property type="component" value="Unassembled WGS sequence"/>
</dbReference>
<feature type="domain" description="TadE-like" evidence="2">
    <location>
        <begin position="32"/>
        <end position="68"/>
    </location>
</feature>
<dbReference type="AlphaFoldDB" id="A0A432YN30"/>
<feature type="transmembrane region" description="Helical" evidence="1">
    <location>
        <begin position="38"/>
        <end position="60"/>
    </location>
</feature>
<dbReference type="EMBL" id="PIQA01000012">
    <property type="protein sequence ID" value="RUO62397.1"/>
    <property type="molecule type" value="Genomic_DNA"/>
</dbReference>
<name>A0A432YN30_9GAMM</name>
<evidence type="ECO:0000256" key="1">
    <source>
        <dbReference type="SAM" id="Phobius"/>
    </source>
</evidence>
<keyword evidence="1" id="KW-0812">Transmembrane</keyword>
<reference evidence="3 4" key="1">
    <citation type="journal article" date="2011" name="Front. Microbiol.">
        <title>Genomic signatures of strain selection and enhancement in Bacillus atrophaeus var. globigii, a historical biowarfare simulant.</title>
        <authorList>
            <person name="Gibbons H.S."/>
            <person name="Broomall S.M."/>
            <person name="McNew L.A."/>
            <person name="Daligault H."/>
            <person name="Chapman C."/>
            <person name="Bruce D."/>
            <person name="Karavis M."/>
            <person name="Krepps M."/>
            <person name="McGregor P.A."/>
            <person name="Hong C."/>
            <person name="Park K.H."/>
            <person name="Akmal A."/>
            <person name="Feldman A."/>
            <person name="Lin J.S."/>
            <person name="Chang W.E."/>
            <person name="Higgs B.W."/>
            <person name="Demirev P."/>
            <person name="Lindquist J."/>
            <person name="Liem A."/>
            <person name="Fochler E."/>
            <person name="Read T.D."/>
            <person name="Tapia R."/>
            <person name="Johnson S."/>
            <person name="Bishop-Lilly K.A."/>
            <person name="Detter C."/>
            <person name="Han C."/>
            <person name="Sozhamannan S."/>
            <person name="Rosenzweig C.N."/>
            <person name="Skowronski E.W."/>
        </authorList>
    </citation>
    <scope>NUCLEOTIDE SEQUENCE [LARGE SCALE GENOMIC DNA]</scope>
    <source>
        <strain evidence="3 4">TPS4-2</strain>
    </source>
</reference>
<comment type="caution">
    <text evidence="3">The sequence shown here is derived from an EMBL/GenBank/DDBJ whole genome shotgun (WGS) entry which is preliminary data.</text>
</comment>
<evidence type="ECO:0000313" key="4">
    <source>
        <dbReference type="Proteomes" id="UP000288361"/>
    </source>
</evidence>
<proteinExistence type="predicted"/>
<evidence type="ECO:0000313" key="3">
    <source>
        <dbReference type="EMBL" id="RUO62397.1"/>
    </source>
</evidence>
<sequence length="242" mass="27492">MLSSKSDIALPAASSAAGFSFPEHIGQRRSFGQASIELIIVWPILVTFVFLITQALIIWWSQQTLTVANQYTVRAGAINHGNYQTMVTTLVSGMAGLEPQLDQDNLAYAATLAIAQQRFHFTRFAQLDILSPTPQDFREYAEERWDYDLERDVTEIAVDHYHARYDENTPVEWHEARVLKIRTDWCLPLKIPFVAEMLSSAQGFLGDSTAVRYCKLREGMSDYPLWALTDTAQHSLQSGFRR</sequence>
<dbReference type="RefSeq" id="WP_126752784.1">
    <property type="nucleotide sequence ID" value="NZ_JBHUMT010000016.1"/>
</dbReference>
<accession>A0A432YN30</accession>